<name>A0A0P7AE59_9HYPO</name>
<keyword evidence="5" id="KW-0779">Telomere</keyword>
<dbReference type="SUPFAM" id="SSF50249">
    <property type="entry name" value="Nucleic acid-binding proteins"/>
    <property type="match status" value="1"/>
</dbReference>
<dbReference type="GO" id="GO:0000781">
    <property type="term" value="C:chromosome, telomeric region"/>
    <property type="evidence" value="ECO:0007669"/>
    <property type="project" value="UniProtKB-SubCell"/>
</dbReference>
<dbReference type="InterPro" id="IPR018856">
    <property type="entry name" value="Stn1_N"/>
</dbReference>
<evidence type="ECO:0000256" key="7">
    <source>
        <dbReference type="ARBA" id="ARBA00023242"/>
    </source>
</evidence>
<evidence type="ECO:0000256" key="9">
    <source>
        <dbReference type="SAM" id="MobiDB-lite"/>
    </source>
</evidence>
<feature type="domain" description="CST complex subunit Stn1 N-terminal" evidence="10">
    <location>
        <begin position="138"/>
        <end position="221"/>
    </location>
</feature>
<reference evidence="11 12" key="1">
    <citation type="submission" date="2015-09" db="EMBL/GenBank/DDBJ databases">
        <title>Draft genome of a European isolate of the apple canker pathogen Neonectria ditissima.</title>
        <authorList>
            <person name="Gomez-Cortecero A."/>
            <person name="Harrison R.J."/>
            <person name="Armitage A.D."/>
        </authorList>
    </citation>
    <scope>NUCLEOTIDE SEQUENCE [LARGE SCALE GENOMIC DNA]</scope>
    <source>
        <strain evidence="11 12">R09/05</strain>
    </source>
</reference>
<gene>
    <name evidence="11" type="ORF">AK830_g11043</name>
</gene>
<feature type="compositionally biased region" description="Basic and acidic residues" evidence="9">
    <location>
        <begin position="228"/>
        <end position="237"/>
    </location>
</feature>
<dbReference type="OrthoDB" id="77828at2759"/>
<dbReference type="GO" id="GO:0003677">
    <property type="term" value="F:DNA binding"/>
    <property type="evidence" value="ECO:0007669"/>
    <property type="project" value="UniProtKB-KW"/>
</dbReference>
<dbReference type="InterPro" id="IPR040260">
    <property type="entry name" value="RFA2-like"/>
</dbReference>
<sequence>MHALTDRKEARDEDAMADPSKPPIYPRYCFHLAPTVNTWCLLHAALVHDLEQHAGFEGENFYFYKNLPIKWVRIVGVVVAIDEYAGRRIYTVDDSSGACIECTIGAPAPVREDAAKKDEKKPAKKVADIDPPATSTPYEDIRVGSVVDVKGGVSIFRDEKQINIEKMAALRSTAQEVALWEKRTKLRAEVLDKPWVLRRRDIRRCGQEAEQSEEKAERKRKRLKVMIEGRADAEQSVKRPHKQTKASSDKQPSSKTSLELRQILQHGGAGKYDALGL</sequence>
<evidence type="ECO:0000256" key="1">
    <source>
        <dbReference type="ARBA" id="ARBA00004123"/>
    </source>
</evidence>
<evidence type="ECO:0000256" key="3">
    <source>
        <dbReference type="ARBA" id="ARBA00017411"/>
    </source>
</evidence>
<feature type="region of interest" description="Disordered" evidence="9">
    <location>
        <begin position="228"/>
        <end position="260"/>
    </location>
</feature>
<evidence type="ECO:0000313" key="12">
    <source>
        <dbReference type="Proteomes" id="UP000050424"/>
    </source>
</evidence>
<evidence type="ECO:0000256" key="6">
    <source>
        <dbReference type="ARBA" id="ARBA00023125"/>
    </source>
</evidence>
<organism evidence="11 12">
    <name type="scientific">Neonectria ditissima</name>
    <dbReference type="NCBI Taxonomy" id="78410"/>
    <lineage>
        <taxon>Eukaryota</taxon>
        <taxon>Fungi</taxon>
        <taxon>Dikarya</taxon>
        <taxon>Ascomycota</taxon>
        <taxon>Pezizomycotina</taxon>
        <taxon>Sordariomycetes</taxon>
        <taxon>Hypocreomycetidae</taxon>
        <taxon>Hypocreales</taxon>
        <taxon>Nectriaceae</taxon>
        <taxon>Neonectria</taxon>
    </lineage>
</organism>
<evidence type="ECO:0000256" key="4">
    <source>
        <dbReference type="ARBA" id="ARBA00022454"/>
    </source>
</evidence>
<proteinExistence type="predicted"/>
<keyword evidence="4" id="KW-0158">Chromosome</keyword>
<evidence type="ECO:0000256" key="2">
    <source>
        <dbReference type="ARBA" id="ARBA00004574"/>
    </source>
</evidence>
<protein>
    <recommendedName>
        <fullName evidence="3">CST complex subunit STN1</fullName>
    </recommendedName>
    <alternativeName>
        <fullName evidence="8">Suppressor of cdc thirteen homolog</fullName>
    </alternativeName>
</protein>
<accession>A0A0P7AE59</accession>
<keyword evidence="12" id="KW-1185">Reference proteome</keyword>
<keyword evidence="6" id="KW-0238">DNA-binding</keyword>
<dbReference type="PANTHER" id="PTHR13989:SF33">
    <property type="entry name" value="CST COMPLEX SUBUNIT STN1"/>
    <property type="match status" value="1"/>
</dbReference>
<dbReference type="STRING" id="78410.A0A0P7AE59"/>
<dbReference type="PANTHER" id="PTHR13989">
    <property type="entry name" value="REPLICATION PROTEIN A-RELATED"/>
    <property type="match status" value="1"/>
</dbReference>
<evidence type="ECO:0000259" key="10">
    <source>
        <dbReference type="Pfam" id="PF10451"/>
    </source>
</evidence>
<comment type="subcellular location">
    <subcellularLocation>
        <location evidence="2">Chromosome</location>
        <location evidence="2">Telomere</location>
    </subcellularLocation>
    <subcellularLocation>
        <location evidence="1">Nucleus</location>
    </subcellularLocation>
</comment>
<evidence type="ECO:0000256" key="5">
    <source>
        <dbReference type="ARBA" id="ARBA00022895"/>
    </source>
</evidence>
<dbReference type="GO" id="GO:0005634">
    <property type="term" value="C:nucleus"/>
    <property type="evidence" value="ECO:0007669"/>
    <property type="project" value="UniProtKB-SubCell"/>
</dbReference>
<dbReference type="Proteomes" id="UP000050424">
    <property type="component" value="Unassembled WGS sequence"/>
</dbReference>
<dbReference type="Gene3D" id="2.40.50.140">
    <property type="entry name" value="Nucleic acid-binding proteins"/>
    <property type="match status" value="1"/>
</dbReference>
<comment type="caution">
    <text evidence="11">The sequence shown here is derived from an EMBL/GenBank/DDBJ whole genome shotgun (WGS) entry which is preliminary data.</text>
</comment>
<feature type="compositionally biased region" description="Polar residues" evidence="9">
    <location>
        <begin position="245"/>
        <end position="259"/>
    </location>
</feature>
<dbReference type="AlphaFoldDB" id="A0A0P7AE59"/>
<dbReference type="CDD" id="cd03524">
    <property type="entry name" value="RPA2_OBF_family"/>
    <property type="match status" value="1"/>
</dbReference>
<dbReference type="InterPro" id="IPR012340">
    <property type="entry name" value="NA-bd_OB-fold"/>
</dbReference>
<evidence type="ECO:0000313" key="11">
    <source>
        <dbReference type="EMBL" id="KPM35538.1"/>
    </source>
</evidence>
<feature type="domain" description="CST complex subunit Stn1 N-terminal" evidence="10">
    <location>
        <begin position="48"/>
        <end position="103"/>
    </location>
</feature>
<dbReference type="EMBL" id="LKCW01000247">
    <property type="protein sequence ID" value="KPM35538.1"/>
    <property type="molecule type" value="Genomic_DNA"/>
</dbReference>
<dbReference type="Pfam" id="PF10451">
    <property type="entry name" value="Stn1"/>
    <property type="match status" value="2"/>
</dbReference>
<keyword evidence="7" id="KW-0539">Nucleus</keyword>
<evidence type="ECO:0000256" key="8">
    <source>
        <dbReference type="ARBA" id="ARBA00030039"/>
    </source>
</evidence>